<feature type="compositionally biased region" description="Low complexity" evidence="5">
    <location>
        <begin position="331"/>
        <end position="343"/>
    </location>
</feature>
<dbReference type="Proteomes" id="UP000550707">
    <property type="component" value="Unassembled WGS sequence"/>
</dbReference>
<dbReference type="InParanoid" id="A0A7J8EVL3"/>
<dbReference type="Pfam" id="PF00505">
    <property type="entry name" value="HMG_box"/>
    <property type="match status" value="1"/>
</dbReference>
<proteinExistence type="predicted"/>
<dbReference type="EMBL" id="JACASF010000013">
    <property type="protein sequence ID" value="KAF6439440.1"/>
    <property type="molecule type" value="Genomic_DNA"/>
</dbReference>
<evidence type="ECO:0000256" key="5">
    <source>
        <dbReference type="SAM" id="MobiDB-lite"/>
    </source>
</evidence>
<dbReference type="PANTHER" id="PTHR46318:SF1">
    <property type="entry name" value="UPSTREAM-BINDING FACTOR 1-LIKE PROTEIN 1-RELATED"/>
    <property type="match status" value="1"/>
</dbReference>
<dbReference type="FunCoup" id="A0A7J8EVL3">
    <property type="interactions" value="1"/>
</dbReference>
<dbReference type="GO" id="GO:0005634">
    <property type="term" value="C:nucleus"/>
    <property type="evidence" value="ECO:0007669"/>
    <property type="project" value="UniProtKB-SubCell"/>
</dbReference>
<keyword evidence="2 4" id="KW-0238">DNA-binding</keyword>
<evidence type="ECO:0000256" key="2">
    <source>
        <dbReference type="ARBA" id="ARBA00023125"/>
    </source>
</evidence>
<evidence type="ECO:0000313" key="7">
    <source>
        <dbReference type="EMBL" id="KAF6439440.1"/>
    </source>
</evidence>
<accession>A0A7J8EVL3</accession>
<dbReference type="InterPro" id="IPR009071">
    <property type="entry name" value="HMG_box_dom"/>
</dbReference>
<organism evidence="7 8">
    <name type="scientific">Molossus molossus</name>
    <name type="common">Pallas' mastiff bat</name>
    <name type="synonym">Vespertilio molossus</name>
    <dbReference type="NCBI Taxonomy" id="27622"/>
    <lineage>
        <taxon>Eukaryota</taxon>
        <taxon>Metazoa</taxon>
        <taxon>Chordata</taxon>
        <taxon>Craniata</taxon>
        <taxon>Vertebrata</taxon>
        <taxon>Euteleostomi</taxon>
        <taxon>Mammalia</taxon>
        <taxon>Eutheria</taxon>
        <taxon>Laurasiatheria</taxon>
        <taxon>Chiroptera</taxon>
        <taxon>Yangochiroptera</taxon>
        <taxon>Molossidae</taxon>
        <taxon>Molossus</taxon>
    </lineage>
</organism>
<feature type="DNA-binding region" description="HMG box" evidence="4">
    <location>
        <begin position="100"/>
        <end position="168"/>
    </location>
</feature>
<evidence type="ECO:0000259" key="6">
    <source>
        <dbReference type="PROSITE" id="PS50118"/>
    </source>
</evidence>
<dbReference type="CDD" id="cd22003">
    <property type="entry name" value="HMG-box_UBF1_rpt6-like"/>
    <property type="match status" value="1"/>
</dbReference>
<dbReference type="OrthoDB" id="1919336at2759"/>
<dbReference type="SUPFAM" id="SSF47095">
    <property type="entry name" value="HMG-box"/>
    <property type="match status" value="2"/>
</dbReference>
<gene>
    <name evidence="7" type="ORF">HJG59_019148</name>
</gene>
<dbReference type="AlphaFoldDB" id="A0A7J8EVL3"/>
<dbReference type="PANTHER" id="PTHR46318">
    <property type="entry name" value="UPSTREAM BINDING TRANSCRIPTION FACTOR"/>
    <property type="match status" value="1"/>
</dbReference>
<evidence type="ECO:0000256" key="4">
    <source>
        <dbReference type="PROSITE-ProRule" id="PRU00267"/>
    </source>
</evidence>
<dbReference type="SMART" id="SM00398">
    <property type="entry name" value="HMG"/>
    <property type="match status" value="2"/>
</dbReference>
<reference evidence="7 8" key="1">
    <citation type="journal article" date="2020" name="Nature">
        <title>Six reference-quality genomes reveal evolution of bat adaptations.</title>
        <authorList>
            <person name="Jebb D."/>
            <person name="Huang Z."/>
            <person name="Pippel M."/>
            <person name="Hughes G.M."/>
            <person name="Lavrichenko K."/>
            <person name="Devanna P."/>
            <person name="Winkler S."/>
            <person name="Jermiin L.S."/>
            <person name="Skirmuntt E.C."/>
            <person name="Katzourakis A."/>
            <person name="Burkitt-Gray L."/>
            <person name="Ray D.A."/>
            <person name="Sullivan K.A.M."/>
            <person name="Roscito J.G."/>
            <person name="Kirilenko B.M."/>
            <person name="Davalos L.M."/>
            <person name="Corthals A.P."/>
            <person name="Power M.L."/>
            <person name="Jones G."/>
            <person name="Ransome R.D."/>
            <person name="Dechmann D.K.N."/>
            <person name="Locatelli A.G."/>
            <person name="Puechmaille S.J."/>
            <person name="Fedrigo O."/>
            <person name="Jarvis E.D."/>
            <person name="Hiller M."/>
            <person name="Vernes S.C."/>
            <person name="Myers E.W."/>
            <person name="Teeling E.C."/>
        </authorList>
    </citation>
    <scope>NUCLEOTIDE SEQUENCE [LARGE SCALE GENOMIC DNA]</scope>
    <source>
        <strain evidence="7">MMolMol1</strain>
        <tissue evidence="7">Muscle</tissue>
    </source>
</reference>
<dbReference type="InterPro" id="IPR051762">
    <property type="entry name" value="UBF1"/>
</dbReference>
<evidence type="ECO:0000256" key="3">
    <source>
        <dbReference type="ARBA" id="ARBA00023242"/>
    </source>
</evidence>
<protein>
    <recommendedName>
        <fullName evidence="6">HMG box domain-containing protein</fullName>
    </recommendedName>
</protein>
<feature type="domain" description="HMG box" evidence="6">
    <location>
        <begin position="100"/>
        <end position="168"/>
    </location>
</feature>
<comment type="caution">
    <text evidence="7">The sequence shown here is derived from an EMBL/GenBank/DDBJ whole genome shotgun (WGS) entry which is preliminary data.</text>
</comment>
<keyword evidence="8" id="KW-1185">Reference proteome</keyword>
<evidence type="ECO:0000313" key="8">
    <source>
        <dbReference type="Proteomes" id="UP000550707"/>
    </source>
</evidence>
<name>A0A7J8EVL3_MOLMO</name>
<feature type="domain" description="HMG box" evidence="6">
    <location>
        <begin position="220"/>
        <end position="286"/>
    </location>
</feature>
<feature type="DNA-binding region" description="HMG box" evidence="4">
    <location>
        <begin position="220"/>
        <end position="286"/>
    </location>
</feature>
<keyword evidence="3 4" id="KW-0539">Nucleus</keyword>
<comment type="subcellular location">
    <subcellularLocation>
        <location evidence="1">Nucleus</location>
    </subcellularLocation>
</comment>
<dbReference type="CDD" id="cd21998">
    <property type="entry name" value="HMG-box_UBF1_rpt1-like"/>
    <property type="match status" value="1"/>
</dbReference>
<feature type="region of interest" description="Disordered" evidence="5">
    <location>
        <begin position="179"/>
        <end position="201"/>
    </location>
</feature>
<dbReference type="GO" id="GO:0003677">
    <property type="term" value="F:DNA binding"/>
    <property type="evidence" value="ECO:0007669"/>
    <property type="project" value="UniProtKB-UniRule"/>
</dbReference>
<evidence type="ECO:0000256" key="1">
    <source>
        <dbReference type="ARBA" id="ARBA00004123"/>
    </source>
</evidence>
<sequence>MALPNSQDNWCEKDIAQLLASMENNLPPKDNHTFKTTQSLMDWEKVAFKDFSGEMCKLKWLEISYKLRKVRTLKELVLEVKEHVKNSYKSKKYKVHPDLPKKPLPPYLRFFKEKRLLYAQKHPNLRKQELTKVLSEKYKRLPEQMRLKYFQDFQKEKQEFKEKLAQFRKDHPDLVQNSKTSLVHKRSPTKAPKKFGENMKKVKSPQEDYFSELKFYGEPKKPPMNAYHKFHEDVWSSGELQGLPPRERMVEIGRRWQRIPPSRKEQYKKQAEELQKQYKVDLDHWLKSLSPEDYATYRERTCAKRKNMIMNGGPDPKIIRTEVQSPSARTLQEGLAQEQGLQAPETESPETIGDHAHASCGSEENKEEGEKAEGNSPSNSNNWDKDEESEDSSSSSSSLGDACGSDSH</sequence>
<dbReference type="InterPro" id="IPR036910">
    <property type="entry name" value="HMG_box_dom_sf"/>
</dbReference>
<dbReference type="PROSITE" id="PS50118">
    <property type="entry name" value="HMG_BOX_2"/>
    <property type="match status" value="2"/>
</dbReference>
<feature type="region of interest" description="Disordered" evidence="5">
    <location>
        <begin position="324"/>
        <end position="408"/>
    </location>
</feature>
<dbReference type="Gene3D" id="1.10.30.10">
    <property type="entry name" value="High mobility group box domain"/>
    <property type="match status" value="2"/>
</dbReference>
<feature type="compositionally biased region" description="Basic residues" evidence="5">
    <location>
        <begin position="182"/>
        <end position="193"/>
    </location>
</feature>